<evidence type="ECO:0000259" key="1">
    <source>
        <dbReference type="PROSITE" id="PS50943"/>
    </source>
</evidence>
<organism evidence="2 3">
    <name type="scientific">Agrilactobacillus yilanensis</name>
    <dbReference type="NCBI Taxonomy" id="2485997"/>
    <lineage>
        <taxon>Bacteria</taxon>
        <taxon>Bacillati</taxon>
        <taxon>Bacillota</taxon>
        <taxon>Bacilli</taxon>
        <taxon>Lactobacillales</taxon>
        <taxon>Lactobacillaceae</taxon>
        <taxon>Agrilactobacillus</taxon>
    </lineage>
</organism>
<proteinExistence type="predicted"/>
<dbReference type="RefSeq" id="WP_125715052.1">
    <property type="nucleotide sequence ID" value="NZ_JBHTOP010000004.1"/>
</dbReference>
<evidence type="ECO:0000313" key="2">
    <source>
        <dbReference type="EMBL" id="MFD1671028.1"/>
    </source>
</evidence>
<dbReference type="CDD" id="cd00093">
    <property type="entry name" value="HTH_XRE"/>
    <property type="match status" value="1"/>
</dbReference>
<dbReference type="Gene3D" id="1.10.260.40">
    <property type="entry name" value="lambda repressor-like DNA-binding domains"/>
    <property type="match status" value="1"/>
</dbReference>
<dbReference type="Proteomes" id="UP001597267">
    <property type="component" value="Unassembled WGS sequence"/>
</dbReference>
<name>A0ABW4J5U7_9LACO</name>
<dbReference type="SUPFAM" id="SSF47413">
    <property type="entry name" value="lambda repressor-like DNA-binding domains"/>
    <property type="match status" value="1"/>
</dbReference>
<evidence type="ECO:0000313" key="3">
    <source>
        <dbReference type="Proteomes" id="UP001597267"/>
    </source>
</evidence>
<dbReference type="InterPro" id="IPR001387">
    <property type="entry name" value="Cro/C1-type_HTH"/>
</dbReference>
<comment type="caution">
    <text evidence="2">The sequence shown here is derived from an EMBL/GenBank/DDBJ whole genome shotgun (WGS) entry which is preliminary data.</text>
</comment>
<dbReference type="SMART" id="SM00530">
    <property type="entry name" value="HTH_XRE"/>
    <property type="match status" value="1"/>
</dbReference>
<feature type="domain" description="HTH cro/C1-type" evidence="1">
    <location>
        <begin position="8"/>
        <end position="63"/>
    </location>
</feature>
<protein>
    <submittedName>
        <fullName evidence="2">Helix-turn-helix domain-containing protein</fullName>
    </submittedName>
</protein>
<dbReference type="EMBL" id="JBHTOP010000004">
    <property type="protein sequence ID" value="MFD1671028.1"/>
    <property type="molecule type" value="Genomic_DNA"/>
</dbReference>
<gene>
    <name evidence="2" type="ORF">ACFQ5M_02830</name>
</gene>
<sequence length="106" mass="11901">MASIGVRIKERRKAIGLSADTLADKLGLNRATIFRYESGAVKDIPVSILKELALSLQTTPAYLMGWETQKNANSELIAAHIDKNATPEEIEDIIQYIEFRKRKVKD</sequence>
<dbReference type="Pfam" id="PF01381">
    <property type="entry name" value="HTH_3"/>
    <property type="match status" value="1"/>
</dbReference>
<dbReference type="PROSITE" id="PS50943">
    <property type="entry name" value="HTH_CROC1"/>
    <property type="match status" value="1"/>
</dbReference>
<keyword evidence="3" id="KW-1185">Reference proteome</keyword>
<reference evidence="3" key="1">
    <citation type="journal article" date="2019" name="Int. J. Syst. Evol. Microbiol.">
        <title>The Global Catalogue of Microorganisms (GCM) 10K type strain sequencing project: providing services to taxonomists for standard genome sequencing and annotation.</title>
        <authorList>
            <consortium name="The Broad Institute Genomics Platform"/>
            <consortium name="The Broad Institute Genome Sequencing Center for Infectious Disease"/>
            <person name="Wu L."/>
            <person name="Ma J."/>
        </authorList>
    </citation>
    <scope>NUCLEOTIDE SEQUENCE [LARGE SCALE GENOMIC DNA]</scope>
    <source>
        <strain evidence="3">CCM 8896</strain>
    </source>
</reference>
<accession>A0ABW4J5U7</accession>
<dbReference type="InterPro" id="IPR010982">
    <property type="entry name" value="Lambda_DNA-bd_dom_sf"/>
</dbReference>